<organism evidence="1 2">
    <name type="scientific">Mytilus coruscus</name>
    <name type="common">Sea mussel</name>
    <dbReference type="NCBI Taxonomy" id="42192"/>
    <lineage>
        <taxon>Eukaryota</taxon>
        <taxon>Metazoa</taxon>
        <taxon>Spiralia</taxon>
        <taxon>Lophotrochozoa</taxon>
        <taxon>Mollusca</taxon>
        <taxon>Bivalvia</taxon>
        <taxon>Autobranchia</taxon>
        <taxon>Pteriomorphia</taxon>
        <taxon>Mytilida</taxon>
        <taxon>Mytiloidea</taxon>
        <taxon>Mytilidae</taxon>
        <taxon>Mytilinae</taxon>
        <taxon>Mytilus</taxon>
    </lineage>
</organism>
<reference evidence="1 2" key="1">
    <citation type="submission" date="2020-06" db="EMBL/GenBank/DDBJ databases">
        <authorList>
            <person name="Li R."/>
            <person name="Bekaert M."/>
        </authorList>
    </citation>
    <scope>NUCLEOTIDE SEQUENCE [LARGE SCALE GENOMIC DNA]</scope>
    <source>
        <strain evidence="2">wild</strain>
    </source>
</reference>
<sequence length="189" mass="21833">MIKEHFTEWFIDTLIPKLPPRSVVVMDNAPFHSHLGPDSKRWAKFETRVVREFEEKLRKLDGIRDEDVNPVVNDMTDDDSDDSQKTIPYQFSEGEEGINENGFEDSVSHTINDADVILCNTCGNTEPPTSIQKEKYISSFKCDTCDRWVHNRCCTKPALARNVCLRCFSIFNHRNLSEPLILPIEDKEQ</sequence>
<evidence type="ECO:0000313" key="2">
    <source>
        <dbReference type="Proteomes" id="UP000507470"/>
    </source>
</evidence>
<dbReference type="Proteomes" id="UP000507470">
    <property type="component" value="Unassembled WGS sequence"/>
</dbReference>
<proteinExistence type="predicted"/>
<dbReference type="OrthoDB" id="2266637at2759"/>
<dbReference type="AlphaFoldDB" id="A0A6J8A0B4"/>
<accession>A0A6J8A0B4</accession>
<dbReference type="EMBL" id="CACVKT020000402">
    <property type="protein sequence ID" value="CAC5358842.1"/>
    <property type="molecule type" value="Genomic_DNA"/>
</dbReference>
<evidence type="ECO:0008006" key="3">
    <source>
        <dbReference type="Google" id="ProtNLM"/>
    </source>
</evidence>
<evidence type="ECO:0000313" key="1">
    <source>
        <dbReference type="EMBL" id="CAC5358842.1"/>
    </source>
</evidence>
<gene>
    <name evidence="1" type="ORF">MCOR_1923</name>
</gene>
<name>A0A6J8A0B4_MYTCO</name>
<protein>
    <recommendedName>
        <fullName evidence="3">Tc1-like transposase DDE domain-containing protein</fullName>
    </recommendedName>
</protein>
<keyword evidence="2" id="KW-1185">Reference proteome</keyword>